<feature type="coiled-coil region" evidence="1">
    <location>
        <begin position="96"/>
        <end position="148"/>
    </location>
</feature>
<name>A0A6A3SLT5_9STRA</name>
<dbReference type="Proteomes" id="UP000460718">
    <property type="component" value="Unassembled WGS sequence"/>
</dbReference>
<reference evidence="9 10" key="1">
    <citation type="submission" date="2018-08" db="EMBL/GenBank/DDBJ databases">
        <title>Genomic investigation of the strawberry pathogen Phytophthora fragariae indicates pathogenicity is determined by transcriptional variation in three key races.</title>
        <authorList>
            <person name="Adams T.M."/>
            <person name="Armitage A.D."/>
            <person name="Sobczyk M.K."/>
            <person name="Bates H.J."/>
            <person name="Dunwell J.M."/>
            <person name="Nellist C.F."/>
            <person name="Harrison R.J."/>
        </authorList>
    </citation>
    <scope>NUCLEOTIDE SEQUENCE [LARGE SCALE GENOMIC DNA]</scope>
    <source>
        <strain evidence="7 10">NOV-27</strain>
        <strain evidence="6 11">NOV-5</strain>
        <strain evidence="5 12">NOV-71</strain>
        <strain evidence="8 14">NOV-77</strain>
        <strain evidence="3 9">NOV-9</strain>
        <strain evidence="4 13">SCRP245</strain>
    </source>
</reference>
<evidence type="ECO:0000313" key="12">
    <source>
        <dbReference type="Proteomes" id="UP000441208"/>
    </source>
</evidence>
<evidence type="ECO:0000313" key="10">
    <source>
        <dbReference type="Proteomes" id="UP000433483"/>
    </source>
</evidence>
<evidence type="ECO:0000313" key="9">
    <source>
        <dbReference type="Proteomes" id="UP000429523"/>
    </source>
</evidence>
<comment type="caution">
    <text evidence="6">The sequence shown here is derived from an EMBL/GenBank/DDBJ whole genome shotgun (WGS) entry which is preliminary data.</text>
</comment>
<dbReference type="AlphaFoldDB" id="A0A6A3SLT5"/>
<sequence>MYSSTSHAPVDEFLFIRGAPSCSLPEGCSCSLQARLHQVENARSREMKAHGELVQTLERELESRRTSEAELRLAAAKLRTDNCRLEAKLCVANAKARQLLEQLDNQRADNVRHIDEFKATNEENERRLQAARDKGDRLLDEKRQLSIELSESQQLLECSRHDGKLLQTKIEEQCVQISSQTEEIAKLLALASTKQQEIDASTARSQILLEDLSSARQKRSGMQEQLDYLERSLTRTVVTRNRALQWRRKRKEIWDDRFISHGTFLAWKSLAVQFKLDSVTNMAHCHERKRAQLKLFQDEVVKRCSQAKEDSLGSIEMNQDVDSIDTKGGTANGTSGGGSTHPPLFDSPSKYGIHHTIATFTPTEQRFRWQAGAGATDALYTIPTSIGAGPKKSFGNSTRDDWDVARKRADPGAGPGSYEPAMSCGTQASSERRSAGSTAFENATRTSVQETPSPGPVYDLPPVMGRGSPSPKQGTSLRPPLNGKSIGPGPNLMLKGSFRECRTLVSPTFGTELRLKPLGSQQTPGPIYDLRPTGYLTGPRPSFSHAKRF</sequence>
<feature type="region of interest" description="Disordered" evidence="2">
    <location>
        <begin position="315"/>
        <end position="348"/>
    </location>
</feature>
<evidence type="ECO:0000313" key="3">
    <source>
        <dbReference type="EMBL" id="KAE8928257.1"/>
    </source>
</evidence>
<dbReference type="EMBL" id="QXFW01001621">
    <property type="protein sequence ID" value="KAE8988155.1"/>
    <property type="molecule type" value="Genomic_DNA"/>
</dbReference>
<dbReference type="EMBL" id="QXFZ01001668">
    <property type="protein sequence ID" value="KAE9086800.1"/>
    <property type="molecule type" value="Genomic_DNA"/>
</dbReference>
<feature type="region of interest" description="Disordered" evidence="2">
    <location>
        <begin position="406"/>
        <end position="491"/>
    </location>
</feature>
<evidence type="ECO:0000313" key="11">
    <source>
        <dbReference type="Proteomes" id="UP000440732"/>
    </source>
</evidence>
<evidence type="ECO:0000313" key="14">
    <source>
        <dbReference type="Proteomes" id="UP000486351"/>
    </source>
</evidence>
<dbReference type="Proteomes" id="UP000440732">
    <property type="component" value="Unassembled WGS sequence"/>
</dbReference>
<dbReference type="EMBL" id="QXFY01001665">
    <property type="protein sequence ID" value="KAE9312274.1"/>
    <property type="molecule type" value="Genomic_DNA"/>
</dbReference>
<keyword evidence="1" id="KW-0175">Coiled coil</keyword>
<dbReference type="Proteomes" id="UP000441208">
    <property type="component" value="Unassembled WGS sequence"/>
</dbReference>
<dbReference type="OrthoDB" id="6513151at2759"/>
<evidence type="ECO:0000256" key="2">
    <source>
        <dbReference type="SAM" id="MobiDB-lite"/>
    </source>
</evidence>
<dbReference type="EMBL" id="QXGB01001673">
    <property type="protein sequence ID" value="KAE9187203.1"/>
    <property type="molecule type" value="Genomic_DNA"/>
</dbReference>
<evidence type="ECO:0000256" key="1">
    <source>
        <dbReference type="SAM" id="Coils"/>
    </source>
</evidence>
<dbReference type="EMBL" id="QXGF01001711">
    <property type="protein sequence ID" value="KAE8928257.1"/>
    <property type="molecule type" value="Genomic_DNA"/>
</dbReference>
<evidence type="ECO:0000313" key="5">
    <source>
        <dbReference type="EMBL" id="KAE9086800.1"/>
    </source>
</evidence>
<evidence type="ECO:0000313" key="6">
    <source>
        <dbReference type="EMBL" id="KAE9114185.1"/>
    </source>
</evidence>
<dbReference type="Proteomes" id="UP000433483">
    <property type="component" value="Unassembled WGS sequence"/>
</dbReference>
<proteinExistence type="predicted"/>
<feature type="compositionally biased region" description="Polar residues" evidence="2">
    <location>
        <begin position="424"/>
        <end position="452"/>
    </location>
</feature>
<evidence type="ECO:0000313" key="13">
    <source>
        <dbReference type="Proteomes" id="UP000460718"/>
    </source>
</evidence>
<organism evidence="6 11">
    <name type="scientific">Phytophthora fragariae</name>
    <dbReference type="NCBI Taxonomy" id="53985"/>
    <lineage>
        <taxon>Eukaryota</taxon>
        <taxon>Sar</taxon>
        <taxon>Stramenopiles</taxon>
        <taxon>Oomycota</taxon>
        <taxon>Peronosporomycetes</taxon>
        <taxon>Peronosporales</taxon>
        <taxon>Peronosporaceae</taxon>
        <taxon>Phytophthora</taxon>
    </lineage>
</organism>
<feature type="region of interest" description="Disordered" evidence="2">
    <location>
        <begin position="515"/>
        <end position="549"/>
    </location>
</feature>
<evidence type="ECO:0000313" key="8">
    <source>
        <dbReference type="EMBL" id="KAE9312274.1"/>
    </source>
</evidence>
<dbReference type="Proteomes" id="UP000429523">
    <property type="component" value="Unassembled WGS sequence"/>
</dbReference>
<protein>
    <submittedName>
        <fullName evidence="6">Uncharacterized protein</fullName>
    </submittedName>
</protein>
<evidence type="ECO:0000313" key="7">
    <source>
        <dbReference type="EMBL" id="KAE9187203.1"/>
    </source>
</evidence>
<feature type="compositionally biased region" description="Gly residues" evidence="2">
    <location>
        <begin position="330"/>
        <end position="339"/>
    </location>
</feature>
<dbReference type="Proteomes" id="UP000486351">
    <property type="component" value="Unassembled WGS sequence"/>
</dbReference>
<evidence type="ECO:0000313" key="4">
    <source>
        <dbReference type="EMBL" id="KAE8988155.1"/>
    </source>
</evidence>
<accession>A0A6A3SLT5</accession>
<dbReference type="EMBL" id="QXGA01001630">
    <property type="protein sequence ID" value="KAE9114185.1"/>
    <property type="molecule type" value="Genomic_DNA"/>
</dbReference>
<gene>
    <name evidence="7" type="ORF">PF005_g20548</name>
    <name evidence="6" type="ORF">PF006_g19573</name>
    <name evidence="5" type="ORF">PF007_g20628</name>
    <name evidence="8" type="ORF">PF008_g20003</name>
    <name evidence="3" type="ORF">PF009_g21598</name>
    <name evidence="4" type="ORF">PF011_g19280</name>
</gene>
<keyword evidence="10" id="KW-1185">Reference proteome</keyword>